<dbReference type="PANTHER" id="PTHR11388:SF157">
    <property type="entry name" value="SOLUTE CARRIER ORGANIC ANION TRANSPORTER FAMILY MEMBER 2A1-LIKE"/>
    <property type="match status" value="1"/>
</dbReference>
<evidence type="ECO:0000256" key="8">
    <source>
        <dbReference type="SAM" id="Phobius"/>
    </source>
</evidence>
<dbReference type="SUPFAM" id="SSF100895">
    <property type="entry name" value="Kazal-type serine protease inhibitors"/>
    <property type="match status" value="1"/>
</dbReference>
<evidence type="ECO:0000259" key="9">
    <source>
        <dbReference type="PROSITE" id="PS51465"/>
    </source>
</evidence>
<dbReference type="InterPro" id="IPR036058">
    <property type="entry name" value="Kazal_dom_sf"/>
</dbReference>
<feature type="transmembrane region" description="Helical" evidence="8">
    <location>
        <begin position="72"/>
        <end position="97"/>
    </location>
</feature>
<evidence type="ECO:0000256" key="1">
    <source>
        <dbReference type="ARBA" id="ARBA00004651"/>
    </source>
</evidence>
<dbReference type="AlphaFoldDB" id="A0A8C4N555"/>
<dbReference type="GO" id="GO:0016323">
    <property type="term" value="C:basolateral plasma membrane"/>
    <property type="evidence" value="ECO:0007669"/>
    <property type="project" value="TreeGrafter"/>
</dbReference>
<evidence type="ECO:0000256" key="2">
    <source>
        <dbReference type="ARBA" id="ARBA00009657"/>
    </source>
</evidence>
<keyword evidence="4 8" id="KW-0812">Transmembrane</keyword>
<feature type="transmembrane region" description="Helical" evidence="8">
    <location>
        <begin position="163"/>
        <end position="186"/>
    </location>
</feature>
<proteinExistence type="inferred from homology"/>
<evidence type="ECO:0000256" key="3">
    <source>
        <dbReference type="ARBA" id="ARBA00022475"/>
    </source>
</evidence>
<feature type="transmembrane region" description="Helical" evidence="8">
    <location>
        <begin position="109"/>
        <end position="131"/>
    </location>
</feature>
<dbReference type="GeneTree" id="ENSGT01150000286901"/>
<dbReference type="SUPFAM" id="SSF103473">
    <property type="entry name" value="MFS general substrate transporter"/>
    <property type="match status" value="1"/>
</dbReference>
<organism evidence="10 11">
    <name type="scientific">Eptatretus burgeri</name>
    <name type="common">Inshore hagfish</name>
    <dbReference type="NCBI Taxonomy" id="7764"/>
    <lineage>
        <taxon>Eukaryota</taxon>
        <taxon>Metazoa</taxon>
        <taxon>Chordata</taxon>
        <taxon>Craniata</taxon>
        <taxon>Vertebrata</taxon>
        <taxon>Cyclostomata</taxon>
        <taxon>Myxini</taxon>
        <taxon>Myxiniformes</taxon>
        <taxon>Myxinidae</taxon>
        <taxon>Eptatretinae</taxon>
        <taxon>Eptatretus</taxon>
    </lineage>
</organism>
<dbReference type="Proteomes" id="UP000694388">
    <property type="component" value="Unplaced"/>
</dbReference>
<dbReference type="PANTHER" id="PTHR11388">
    <property type="entry name" value="ORGANIC ANION TRANSPORTER"/>
    <property type="match status" value="1"/>
</dbReference>
<reference evidence="10" key="2">
    <citation type="submission" date="2025-09" db="UniProtKB">
        <authorList>
            <consortium name="Ensembl"/>
        </authorList>
    </citation>
    <scope>IDENTIFICATION</scope>
</reference>
<comment type="subcellular location">
    <subcellularLocation>
        <location evidence="1">Cell membrane</location>
        <topology evidence="1">Multi-pass membrane protein</topology>
    </subcellularLocation>
</comment>
<dbReference type="GO" id="GO:0015347">
    <property type="term" value="F:sodium-independent organic anion transmembrane transporter activity"/>
    <property type="evidence" value="ECO:0007669"/>
    <property type="project" value="TreeGrafter"/>
</dbReference>
<dbReference type="PROSITE" id="PS51465">
    <property type="entry name" value="KAZAL_2"/>
    <property type="match status" value="1"/>
</dbReference>
<accession>A0A8C4N555</accession>
<keyword evidence="3" id="KW-1003">Cell membrane</keyword>
<keyword evidence="6 8" id="KW-0472">Membrane</keyword>
<dbReference type="OMA" id="DLERSCN"/>
<dbReference type="InterPro" id="IPR002350">
    <property type="entry name" value="Kazal_dom"/>
</dbReference>
<dbReference type="Pfam" id="PF03137">
    <property type="entry name" value="OATP"/>
    <property type="match status" value="1"/>
</dbReference>
<evidence type="ECO:0000256" key="4">
    <source>
        <dbReference type="ARBA" id="ARBA00022692"/>
    </source>
</evidence>
<evidence type="ECO:0000256" key="5">
    <source>
        <dbReference type="ARBA" id="ARBA00022989"/>
    </source>
</evidence>
<evidence type="ECO:0000313" key="10">
    <source>
        <dbReference type="Ensembl" id="ENSEBUP00000001232.1"/>
    </source>
</evidence>
<keyword evidence="7" id="KW-1015">Disulfide bond</keyword>
<dbReference type="InterPro" id="IPR004156">
    <property type="entry name" value="OATP"/>
</dbReference>
<feature type="domain" description="Kazal-like" evidence="9">
    <location>
        <begin position="1"/>
        <end position="49"/>
    </location>
</feature>
<reference evidence="10" key="1">
    <citation type="submission" date="2025-08" db="UniProtKB">
        <authorList>
            <consortium name="Ensembl"/>
        </authorList>
    </citation>
    <scope>IDENTIFICATION</scope>
</reference>
<comment type="similarity">
    <text evidence="2">Belongs to the organo anion transporter (TC 2.A.60) family.</text>
</comment>
<dbReference type="InterPro" id="IPR036259">
    <property type="entry name" value="MFS_trans_sf"/>
</dbReference>
<dbReference type="Ensembl" id="ENSEBUT00000001554.1">
    <property type="protein sequence ID" value="ENSEBUP00000001232.1"/>
    <property type="gene ID" value="ENSEBUG00000001125.1"/>
</dbReference>
<keyword evidence="5 8" id="KW-1133">Transmembrane helix</keyword>
<keyword evidence="11" id="KW-1185">Reference proteome</keyword>
<sequence>MPGATASLMCGDPVCGRDGLTYLSPCMGGCQTMVGSGKTAVFEDCKCVADGMVGNATATLGQCPRERCFNSFILLICVEVLAAFISCLGYTPSYLIFIRSIPKQLKAFALGMQTLVVRTLAGIPAPIYFGAALDQTCIKWMVNACSMRGACRLYNVDKFRVTFFSMMSSLRFVGLIFILATIKLVLRRESKENEQAAKENGQEDQMQALGPSNGKAGNETLCDPLTTQVLGEVNRSSDALKASDVCVDGALTEVDQESIV</sequence>
<evidence type="ECO:0000256" key="6">
    <source>
        <dbReference type="ARBA" id="ARBA00023136"/>
    </source>
</evidence>
<evidence type="ECO:0000256" key="7">
    <source>
        <dbReference type="ARBA" id="ARBA00023157"/>
    </source>
</evidence>
<dbReference type="GO" id="GO:0043252">
    <property type="term" value="P:sodium-independent organic anion transport"/>
    <property type="evidence" value="ECO:0007669"/>
    <property type="project" value="TreeGrafter"/>
</dbReference>
<protein>
    <recommendedName>
        <fullName evidence="9">Kazal-like domain-containing protein</fullName>
    </recommendedName>
</protein>
<name>A0A8C4N555_EPTBU</name>
<evidence type="ECO:0000313" key="11">
    <source>
        <dbReference type="Proteomes" id="UP000694388"/>
    </source>
</evidence>